<dbReference type="RefSeq" id="WP_348946163.1">
    <property type="nucleotide sequence ID" value="NZ_CP157355.1"/>
</dbReference>
<comment type="similarity">
    <text evidence="1">Belongs to the LysR transcriptional regulatory family.</text>
</comment>
<dbReference type="InterPro" id="IPR036388">
    <property type="entry name" value="WH-like_DNA-bd_sf"/>
</dbReference>
<dbReference type="Gene3D" id="1.10.10.10">
    <property type="entry name" value="Winged helix-like DNA-binding domain superfamily/Winged helix DNA-binding domain"/>
    <property type="match status" value="1"/>
</dbReference>
<keyword evidence="2" id="KW-0805">Transcription regulation</keyword>
<dbReference type="PRINTS" id="PR00039">
    <property type="entry name" value="HTHLYSR"/>
</dbReference>
<dbReference type="InterPro" id="IPR036390">
    <property type="entry name" value="WH_DNA-bd_sf"/>
</dbReference>
<dbReference type="PANTHER" id="PTHR30537:SF5">
    <property type="entry name" value="HTH-TYPE TRANSCRIPTIONAL ACTIVATOR TTDR-RELATED"/>
    <property type="match status" value="1"/>
</dbReference>
<feature type="domain" description="HTH lysR-type" evidence="5">
    <location>
        <begin position="8"/>
        <end position="65"/>
    </location>
</feature>
<dbReference type="PANTHER" id="PTHR30537">
    <property type="entry name" value="HTH-TYPE TRANSCRIPTIONAL REGULATOR"/>
    <property type="match status" value="1"/>
</dbReference>
<dbReference type="SUPFAM" id="SSF46785">
    <property type="entry name" value="Winged helix' DNA-binding domain"/>
    <property type="match status" value="1"/>
</dbReference>
<dbReference type="InterPro" id="IPR058163">
    <property type="entry name" value="LysR-type_TF_proteobact-type"/>
</dbReference>
<protein>
    <submittedName>
        <fullName evidence="6">LysR family transcriptional regulator</fullName>
    </submittedName>
</protein>
<dbReference type="KEGG" id="cmav:ABHF33_06580"/>
<dbReference type="Pfam" id="PF00126">
    <property type="entry name" value="HTH_1"/>
    <property type="match status" value="1"/>
</dbReference>
<dbReference type="PROSITE" id="PS50931">
    <property type="entry name" value="HTH_LYSR"/>
    <property type="match status" value="1"/>
</dbReference>
<dbReference type="SUPFAM" id="SSF53850">
    <property type="entry name" value="Periplasmic binding protein-like II"/>
    <property type="match status" value="1"/>
</dbReference>
<dbReference type="FunFam" id="1.10.10.10:FF:000001">
    <property type="entry name" value="LysR family transcriptional regulator"/>
    <property type="match status" value="1"/>
</dbReference>
<organism evidence="6">
    <name type="scientific">Chitinibacter mangrovi</name>
    <dbReference type="NCBI Taxonomy" id="3153927"/>
    <lineage>
        <taxon>Bacteria</taxon>
        <taxon>Pseudomonadati</taxon>
        <taxon>Pseudomonadota</taxon>
        <taxon>Betaproteobacteria</taxon>
        <taxon>Neisseriales</taxon>
        <taxon>Chitinibacteraceae</taxon>
        <taxon>Chitinibacter</taxon>
    </lineage>
</organism>
<evidence type="ECO:0000256" key="3">
    <source>
        <dbReference type="ARBA" id="ARBA00023125"/>
    </source>
</evidence>
<dbReference type="Pfam" id="PF03466">
    <property type="entry name" value="LysR_substrate"/>
    <property type="match status" value="1"/>
</dbReference>
<name>A0AAU7FCJ6_9NEIS</name>
<keyword evidence="4" id="KW-0804">Transcription</keyword>
<accession>A0AAU7FCJ6</accession>
<dbReference type="GO" id="GO:0006351">
    <property type="term" value="P:DNA-templated transcription"/>
    <property type="evidence" value="ECO:0007669"/>
    <property type="project" value="TreeGrafter"/>
</dbReference>
<dbReference type="GO" id="GO:0003700">
    <property type="term" value="F:DNA-binding transcription factor activity"/>
    <property type="evidence" value="ECO:0007669"/>
    <property type="project" value="InterPro"/>
</dbReference>
<evidence type="ECO:0000256" key="2">
    <source>
        <dbReference type="ARBA" id="ARBA00023015"/>
    </source>
</evidence>
<dbReference type="InterPro" id="IPR000847">
    <property type="entry name" value="LysR_HTH_N"/>
</dbReference>
<dbReference type="CDD" id="cd08422">
    <property type="entry name" value="PBP2_CrgA_like"/>
    <property type="match status" value="1"/>
</dbReference>
<proteinExistence type="inferred from homology"/>
<evidence type="ECO:0000256" key="4">
    <source>
        <dbReference type="ARBA" id="ARBA00023163"/>
    </source>
</evidence>
<dbReference type="AlphaFoldDB" id="A0AAU7FCJ6"/>
<evidence type="ECO:0000256" key="1">
    <source>
        <dbReference type="ARBA" id="ARBA00009437"/>
    </source>
</evidence>
<dbReference type="GO" id="GO:0043565">
    <property type="term" value="F:sequence-specific DNA binding"/>
    <property type="evidence" value="ECO:0007669"/>
    <property type="project" value="TreeGrafter"/>
</dbReference>
<dbReference type="EMBL" id="CP157355">
    <property type="protein sequence ID" value="XBM01926.1"/>
    <property type="molecule type" value="Genomic_DNA"/>
</dbReference>
<keyword evidence="3" id="KW-0238">DNA-binding</keyword>
<evidence type="ECO:0000259" key="5">
    <source>
        <dbReference type="PROSITE" id="PS50931"/>
    </source>
</evidence>
<gene>
    <name evidence="6" type="ORF">ABHF33_06580</name>
</gene>
<evidence type="ECO:0000313" key="6">
    <source>
        <dbReference type="EMBL" id="XBM01926.1"/>
    </source>
</evidence>
<dbReference type="Gene3D" id="3.40.190.290">
    <property type="match status" value="1"/>
</dbReference>
<reference evidence="6" key="1">
    <citation type="submission" date="2024-05" db="EMBL/GenBank/DDBJ databases">
        <authorList>
            <person name="Yang L."/>
            <person name="Pan L."/>
        </authorList>
    </citation>
    <scope>NUCLEOTIDE SEQUENCE</scope>
    <source>
        <strain evidence="6">FCG-7</strain>
    </source>
</reference>
<sequence>MSTNTLIQLLPDMAVFVRVVECGSFSAAAKELGLSASAVSRQIARLERSLSVRLLERSTRSLRLSEAGHAALSRCQAMLAAGQDALNVSEQYMAAPQGRVRLGVPRGFARAVLQPLITPLLHKHAGIELHLLVTDRVLDPLDDEIDLVIRIGDQPPPGLIGIPLQQVTQVLCASPAYLAAHDTPFTPQDLLDHPCICLGETPVDHRWRLSRDKEEITVAVTGPLRVNHSEMRLNAALDGLGIASLPDFTASAALADGRLIRVLPEWQLGTSYAGMAYLLYPAHRYVPPKLRCVIDALIAHCRG</sequence>
<dbReference type="InterPro" id="IPR005119">
    <property type="entry name" value="LysR_subst-bd"/>
</dbReference>